<comment type="caution">
    <text evidence="7">The sequence shown here is derived from an EMBL/GenBank/DDBJ whole genome shotgun (WGS) entry which is preliminary data.</text>
</comment>
<name>A0A420E6P9_9ALTE</name>
<evidence type="ECO:0000313" key="7">
    <source>
        <dbReference type="EMBL" id="RKF14297.1"/>
    </source>
</evidence>
<dbReference type="PANTHER" id="PTHR21392">
    <property type="entry name" value="TRNA-URIDINE AMINOCARBOXYPROPYLTRANSFERASE 2"/>
    <property type="match status" value="1"/>
</dbReference>
<keyword evidence="3" id="KW-0949">S-adenosyl-L-methionine</keyword>
<evidence type="ECO:0000256" key="4">
    <source>
        <dbReference type="ARBA" id="ARBA00022694"/>
    </source>
</evidence>
<evidence type="ECO:0000256" key="1">
    <source>
        <dbReference type="ARBA" id="ARBA00012386"/>
    </source>
</evidence>
<comment type="similarity">
    <text evidence="5">Belongs to the TDD superfamily. DTWD2 family.</text>
</comment>
<dbReference type="EC" id="2.5.1.25" evidence="1"/>
<dbReference type="GO" id="GO:0008033">
    <property type="term" value="P:tRNA processing"/>
    <property type="evidence" value="ECO:0007669"/>
    <property type="project" value="UniProtKB-KW"/>
</dbReference>
<sequence>MTKRAYCDSCRSAQRLCFCDQFSSQVHRHSVTIIQHPDEAKHAKGSAWMCERVLDKCQIIVGEQAADFQELATLVASQEQHWALLYPSEFSKGLVNYNAYDVNKHAEQKSKLPEHWIIIDATWRKAYKMLQLNPWLHAIPHFHFENAPPSAYTIRKAPSEHHLSTLEAVALLLENIEDFNGTTLRQLLKTRIEQQQQHMSPKVLKRYKTN</sequence>
<dbReference type="Pfam" id="PF03942">
    <property type="entry name" value="DTW"/>
    <property type="match status" value="1"/>
</dbReference>
<evidence type="ECO:0000256" key="3">
    <source>
        <dbReference type="ARBA" id="ARBA00022691"/>
    </source>
</evidence>
<gene>
    <name evidence="7" type="ORF">DBZ36_16670</name>
</gene>
<feature type="domain" description="DTW" evidence="6">
    <location>
        <begin position="3"/>
        <end position="200"/>
    </location>
</feature>
<dbReference type="InterPro" id="IPR005636">
    <property type="entry name" value="DTW"/>
</dbReference>
<keyword evidence="2" id="KW-0808">Transferase</keyword>
<reference evidence="7 8" key="1">
    <citation type="submission" date="2018-09" db="EMBL/GenBank/DDBJ databases">
        <authorList>
            <person name="Wang Z."/>
        </authorList>
    </citation>
    <scope>NUCLEOTIDE SEQUENCE [LARGE SCALE GENOMIC DNA]</scope>
    <source>
        <strain evidence="7 8">ALS 81</strain>
    </source>
</reference>
<dbReference type="GO" id="GO:0016432">
    <property type="term" value="F:tRNA-uridine aminocarboxypropyltransferase activity"/>
    <property type="evidence" value="ECO:0007669"/>
    <property type="project" value="UniProtKB-EC"/>
</dbReference>
<dbReference type="AlphaFoldDB" id="A0A420E6P9"/>
<protein>
    <recommendedName>
        <fullName evidence="1">tRNA-uridine aminocarboxypropyltransferase</fullName>
        <ecNumber evidence="1">2.5.1.25</ecNumber>
    </recommendedName>
</protein>
<evidence type="ECO:0000259" key="6">
    <source>
        <dbReference type="SMART" id="SM01144"/>
    </source>
</evidence>
<keyword evidence="8" id="KW-1185">Reference proteome</keyword>
<dbReference type="RefSeq" id="WP_120356108.1">
    <property type="nucleotide sequence ID" value="NZ_RAQO01000009.1"/>
</dbReference>
<dbReference type="InterPro" id="IPR039262">
    <property type="entry name" value="DTWD2/TAPT"/>
</dbReference>
<keyword evidence="4" id="KW-0819">tRNA processing</keyword>
<organism evidence="7 8">
    <name type="scientific">Alginatibacterium sediminis</name>
    <dbReference type="NCBI Taxonomy" id="2164068"/>
    <lineage>
        <taxon>Bacteria</taxon>
        <taxon>Pseudomonadati</taxon>
        <taxon>Pseudomonadota</taxon>
        <taxon>Gammaproteobacteria</taxon>
        <taxon>Alteromonadales</taxon>
        <taxon>Alteromonadaceae</taxon>
        <taxon>Alginatibacterium</taxon>
    </lineage>
</organism>
<evidence type="ECO:0000256" key="2">
    <source>
        <dbReference type="ARBA" id="ARBA00022679"/>
    </source>
</evidence>
<dbReference type="Proteomes" id="UP000286482">
    <property type="component" value="Unassembled WGS sequence"/>
</dbReference>
<dbReference type="SMART" id="SM01144">
    <property type="entry name" value="DTW"/>
    <property type="match status" value="1"/>
</dbReference>
<dbReference type="EMBL" id="RAQO01000009">
    <property type="protein sequence ID" value="RKF14297.1"/>
    <property type="molecule type" value="Genomic_DNA"/>
</dbReference>
<proteinExistence type="inferred from homology"/>
<dbReference type="OrthoDB" id="268835at2"/>
<evidence type="ECO:0000313" key="8">
    <source>
        <dbReference type="Proteomes" id="UP000286482"/>
    </source>
</evidence>
<evidence type="ECO:0000256" key="5">
    <source>
        <dbReference type="ARBA" id="ARBA00034489"/>
    </source>
</evidence>
<dbReference type="PANTHER" id="PTHR21392:SF0">
    <property type="entry name" value="TRNA-URIDINE AMINOCARBOXYPROPYLTRANSFERASE 2"/>
    <property type="match status" value="1"/>
</dbReference>
<accession>A0A420E6P9</accession>